<dbReference type="AlphaFoldDB" id="A0A437H0K0"/>
<keyword evidence="4" id="KW-0456">Lyase</keyword>
<dbReference type="InterPro" id="IPR006913">
    <property type="entry name" value="CENP-V/GFA"/>
</dbReference>
<dbReference type="OrthoDB" id="7186766at2"/>
<evidence type="ECO:0000313" key="6">
    <source>
        <dbReference type="EMBL" id="RVQ69096.1"/>
    </source>
</evidence>
<evidence type="ECO:0000256" key="3">
    <source>
        <dbReference type="ARBA" id="ARBA00022833"/>
    </source>
</evidence>
<dbReference type="GO" id="GO:0046872">
    <property type="term" value="F:metal ion binding"/>
    <property type="evidence" value="ECO:0007669"/>
    <property type="project" value="UniProtKB-KW"/>
</dbReference>
<comment type="similarity">
    <text evidence="1">Belongs to the Gfa family.</text>
</comment>
<evidence type="ECO:0000259" key="5">
    <source>
        <dbReference type="PROSITE" id="PS51891"/>
    </source>
</evidence>
<gene>
    <name evidence="6" type="ORF">EKN06_02485</name>
</gene>
<evidence type="ECO:0000256" key="4">
    <source>
        <dbReference type="ARBA" id="ARBA00023239"/>
    </source>
</evidence>
<evidence type="ECO:0000256" key="2">
    <source>
        <dbReference type="ARBA" id="ARBA00022723"/>
    </source>
</evidence>
<keyword evidence="2" id="KW-0479">Metal-binding</keyword>
<comment type="caution">
    <text evidence="6">The sequence shown here is derived from an EMBL/GenBank/DDBJ whole genome shotgun (WGS) entry which is preliminary data.</text>
</comment>
<evidence type="ECO:0000256" key="1">
    <source>
        <dbReference type="ARBA" id="ARBA00005495"/>
    </source>
</evidence>
<keyword evidence="3" id="KW-0862">Zinc</keyword>
<accession>A0A437H0K0</accession>
<reference evidence="6 7" key="1">
    <citation type="submission" date="2018-12" db="EMBL/GenBank/DDBJ databases">
        <title>Croceicoccus ponticola sp. nov., a lipolytic bacterium isolated from seawater.</title>
        <authorList>
            <person name="Yoon J.-H."/>
        </authorList>
    </citation>
    <scope>NUCLEOTIDE SEQUENCE [LARGE SCALE GENOMIC DNA]</scope>
    <source>
        <strain evidence="6 7">GM-16</strain>
    </source>
</reference>
<dbReference type="InterPro" id="IPR011057">
    <property type="entry name" value="Mss4-like_sf"/>
</dbReference>
<dbReference type="Gene3D" id="3.90.1590.10">
    <property type="entry name" value="glutathione-dependent formaldehyde- activating enzyme (gfa)"/>
    <property type="match status" value="1"/>
</dbReference>
<name>A0A437H0K0_9SPHN</name>
<organism evidence="6 7">
    <name type="scientific">Croceicoccus ponticola</name>
    <dbReference type="NCBI Taxonomy" id="2217664"/>
    <lineage>
        <taxon>Bacteria</taxon>
        <taxon>Pseudomonadati</taxon>
        <taxon>Pseudomonadota</taxon>
        <taxon>Alphaproteobacteria</taxon>
        <taxon>Sphingomonadales</taxon>
        <taxon>Erythrobacteraceae</taxon>
        <taxon>Croceicoccus</taxon>
    </lineage>
</organism>
<protein>
    <submittedName>
        <fullName evidence="6">Aldehyde-activating protein</fullName>
    </submittedName>
</protein>
<evidence type="ECO:0000313" key="7">
    <source>
        <dbReference type="Proteomes" id="UP000283003"/>
    </source>
</evidence>
<sequence length="144" mass="15159">MSAPYLGRCACGAVQVRADAEPIATRQCWCRQCQSLAAGGPTNNAIFNVAAVTVGGALAHSTWTAASGNTLSFHFCPACGTQVYGQSSARPHLLTMRFGMLDQPHGLRPQMAIWTDEAPDWAVIDPALESWPGQPPAPNAPPTA</sequence>
<dbReference type="GO" id="GO:0016846">
    <property type="term" value="F:carbon-sulfur lyase activity"/>
    <property type="evidence" value="ECO:0007669"/>
    <property type="project" value="InterPro"/>
</dbReference>
<dbReference type="PANTHER" id="PTHR33337:SF40">
    <property type="entry name" value="CENP-V_GFA DOMAIN-CONTAINING PROTEIN-RELATED"/>
    <property type="match status" value="1"/>
</dbReference>
<dbReference type="RefSeq" id="WP_127611284.1">
    <property type="nucleotide sequence ID" value="NZ_RXOL01000001.1"/>
</dbReference>
<dbReference type="EMBL" id="RXOL01000001">
    <property type="protein sequence ID" value="RVQ69096.1"/>
    <property type="molecule type" value="Genomic_DNA"/>
</dbReference>
<keyword evidence="7" id="KW-1185">Reference proteome</keyword>
<feature type="domain" description="CENP-V/GFA" evidence="5">
    <location>
        <begin position="5"/>
        <end position="132"/>
    </location>
</feature>
<dbReference type="Proteomes" id="UP000283003">
    <property type="component" value="Unassembled WGS sequence"/>
</dbReference>
<dbReference type="SUPFAM" id="SSF51316">
    <property type="entry name" value="Mss4-like"/>
    <property type="match status" value="1"/>
</dbReference>
<dbReference type="PROSITE" id="PS51891">
    <property type="entry name" value="CENP_V_GFA"/>
    <property type="match status" value="1"/>
</dbReference>
<dbReference type="Pfam" id="PF04828">
    <property type="entry name" value="GFA"/>
    <property type="match status" value="1"/>
</dbReference>
<dbReference type="PANTHER" id="PTHR33337">
    <property type="entry name" value="GFA DOMAIN-CONTAINING PROTEIN"/>
    <property type="match status" value="1"/>
</dbReference>
<proteinExistence type="inferred from homology"/>